<feature type="domain" description="Tudor" evidence="8">
    <location>
        <begin position="992"/>
        <end position="1050"/>
    </location>
</feature>
<feature type="domain" description="B box-type" evidence="7">
    <location>
        <begin position="129"/>
        <end position="170"/>
    </location>
</feature>
<evidence type="ECO:0000256" key="3">
    <source>
        <dbReference type="ARBA" id="ARBA00022833"/>
    </source>
</evidence>
<dbReference type="InterPro" id="IPR013083">
    <property type="entry name" value="Znf_RING/FYVE/PHD"/>
</dbReference>
<evidence type="ECO:0000259" key="7">
    <source>
        <dbReference type="PROSITE" id="PS50119"/>
    </source>
</evidence>
<feature type="domain" description="Tudor" evidence="8">
    <location>
        <begin position="538"/>
        <end position="600"/>
    </location>
</feature>
<evidence type="ECO:0000259" key="6">
    <source>
        <dbReference type="PROSITE" id="PS50089"/>
    </source>
</evidence>
<evidence type="ECO:0008006" key="11">
    <source>
        <dbReference type="Google" id="ProtNLM"/>
    </source>
</evidence>
<dbReference type="Pfam" id="PF00643">
    <property type="entry name" value="zf-B_box"/>
    <property type="match status" value="1"/>
</dbReference>
<dbReference type="InterPro" id="IPR000315">
    <property type="entry name" value="Znf_B-box"/>
</dbReference>
<evidence type="ECO:0000256" key="5">
    <source>
        <dbReference type="SAM" id="Coils"/>
    </source>
</evidence>
<feature type="domain" description="Tudor" evidence="8">
    <location>
        <begin position="1268"/>
        <end position="1328"/>
    </location>
</feature>
<dbReference type="Proteomes" id="UP001152562">
    <property type="component" value="Unassembled WGS sequence"/>
</dbReference>
<dbReference type="InterPro" id="IPR001841">
    <property type="entry name" value="Znf_RING"/>
</dbReference>
<dbReference type="Gene3D" id="2.30.30.140">
    <property type="match status" value="5"/>
</dbReference>
<dbReference type="CDD" id="cd19757">
    <property type="entry name" value="Bbox1"/>
    <property type="match status" value="1"/>
</dbReference>
<evidence type="ECO:0000259" key="8">
    <source>
        <dbReference type="PROSITE" id="PS50304"/>
    </source>
</evidence>
<keyword evidence="1" id="KW-0479">Metal-binding</keyword>
<dbReference type="Pfam" id="PF00567">
    <property type="entry name" value="TUDOR"/>
    <property type="match status" value="5"/>
</dbReference>
<dbReference type="SMART" id="SM00336">
    <property type="entry name" value="BBOX"/>
    <property type="match status" value="2"/>
</dbReference>
<feature type="coiled-coil region" evidence="5">
    <location>
        <begin position="1499"/>
        <end position="1526"/>
    </location>
</feature>
<reference evidence="9" key="1">
    <citation type="submission" date="2022-05" db="EMBL/GenBank/DDBJ databases">
        <authorList>
            <person name="Okamura Y."/>
        </authorList>
    </citation>
    <scope>NUCLEOTIDE SEQUENCE</scope>
</reference>
<dbReference type="GO" id="GO:0005737">
    <property type="term" value="C:cytoplasm"/>
    <property type="evidence" value="ECO:0007669"/>
    <property type="project" value="UniProtKB-ARBA"/>
</dbReference>
<keyword evidence="5" id="KW-0175">Coiled coil</keyword>
<dbReference type="SMART" id="SM00333">
    <property type="entry name" value="TUDOR"/>
    <property type="match status" value="5"/>
</dbReference>
<protein>
    <recommendedName>
        <fullName evidence="11">RING finger protein 17</fullName>
    </recommendedName>
</protein>
<evidence type="ECO:0000256" key="1">
    <source>
        <dbReference type="ARBA" id="ARBA00022723"/>
    </source>
</evidence>
<sequence>MDSTSKYCPNCCQLYYLKALSPEGYGNLPIVLSCGHTMCHNCVCSILKFEEPLDCKICQQEMTISQKERAIMLKNKSEFDKFFPVNVFMLGELTLQHLKSNKGNKKIEMPCFIDLDAIIKSTKTAEGECTECRSPSDKVCQQCDTILCVPCFNKSHKNFIIFKNHVLQNLGVKFDESNCKLHQNRLLEYYCKTCKKPICVDCLLLPDGKLCKDHDFVSIQQENQQFLAEIKEATPKVDELYRRLTKTAVDVGNLLQIIQSESYYSELLNQVEQHYSKLISLIKAEKDEVTSNIIEIKTLNKKSLLELKNNVENGIKKTTQFLNIVKNIDHTELQKVNWAAVLEDAKNILNQPWYLEKVDVDDIIQVTVNEKICDEVEGYVNLEGTSASAYKLCTTSELEEQGIEVPPAPSAAVYPPKIVRDVRQLEKKKEPTKLILYRNAPTYRSKSGSFSSVNSSNSEATTESGFEQFIKPIVQPVSPFSKSQHPKLKEGSQEVIYISHIIDPHNFFVQRACLQPRVQELLQEFRNPITFPRPAPNHIAEGKIYLMHNNADDLWLRCRIVSIDHKNSHTKYRVFTFDFGATEIVTIDKLRVLPPARVHSPPPFAINCCLANCQPKNGTWTRDDAFLIQNIVDNKQAVINVRHVRSMAAESVTLEVDVTTLEHGVSLAHALVFHSRAYLPNRLPYAKLPQLKEKLKIFDNNYHFQRDGEVEVCITHIESPDRFFVRMCHLQTVYQDVCNELEQEFSTNNQTGIIYLPEKDMVCAVNVEKYGVRSAGLWERARICGLPGHGRVRVFLLDSGWTLLVHWDELRRLTARHTTRQALATECNLAGITPVNRKWSPESVKLLKEFEDCLLKLRVEEARSHGSLGVKLFRTSSDDDEEIVCINELMVHHKYAIAFGLTMFKDNIDDKYHKKLTNLPEKIVKEQDNSKSESSFEAINKGPLRLEVKILNYNSPSQIYVSLVQQQTALNELFDNIQKYYTNKTDLKPKDNWNLGDRCCNLSNSSKTWRRAAILEIIDNNVKVFYCDFACVETVPLNGLRVLPEKFASIGDGAILCHLFGIMPAGQEWPSVTKEYLGELLEAYSRIFITKTGKFKGKSMPVELWVYHTTPGGALDPDISEWRCLNNKIVDQGLAIPDKSEMATIEGSEQVGDLSFLNLTGSIRDWLQLEPIPTKSSTVDPPQTTQEMTDIQEADAALPSSDTVFEVISDWLPPEPFKKKEIWVVPTYIDNNGIIYLHDIDQQDSLDLIQKALYTRFKDPDPKAKFAKWSVGEPCIAQYFLDNQFYRGRVLEVNNEASSCLIHYVDYGNEEICAFENLRKSIALYQFPIQASKCVLSRIKPNDKQWDTKSLDYIHKSIVDKECFVKICGDPIGGIIPIELKFDKLWINDHLVDFELAQYTDGSKPIVRVYASNATQVKETQSVEDLDSGPDYIVHSSDGLDNSVDSVTTSEDKNFGPVDWNKIIEEDFYEFKEFPKNTVSECLCKVTELNGINKVELSIIFDEDENEQYENMYRNLQQDCLNMNALNGILENKACVAIFPDDGKWYRAIILQCNQKKALVKVHYVDYGNEEIISLADVREISDDYLTLPPATISAKLHNVHINPNIDPEQVIDEMVAIFADSGPFHTKIIDNDAEIPSVEIRDDDHNLVYDVLFKKDIFFHSDKIS</sequence>
<gene>
    <name evidence="9" type="ORF">PIBRA_LOCUS1054</name>
</gene>
<dbReference type="PROSITE" id="PS50119">
    <property type="entry name" value="ZF_BBOX"/>
    <property type="match status" value="2"/>
</dbReference>
<organism evidence="9 10">
    <name type="scientific">Pieris brassicae</name>
    <name type="common">White butterfly</name>
    <name type="synonym">Large white butterfly</name>
    <dbReference type="NCBI Taxonomy" id="7116"/>
    <lineage>
        <taxon>Eukaryota</taxon>
        <taxon>Metazoa</taxon>
        <taxon>Ecdysozoa</taxon>
        <taxon>Arthropoda</taxon>
        <taxon>Hexapoda</taxon>
        <taxon>Insecta</taxon>
        <taxon>Pterygota</taxon>
        <taxon>Neoptera</taxon>
        <taxon>Endopterygota</taxon>
        <taxon>Lepidoptera</taxon>
        <taxon>Glossata</taxon>
        <taxon>Ditrysia</taxon>
        <taxon>Papilionoidea</taxon>
        <taxon>Pieridae</taxon>
        <taxon>Pierinae</taxon>
        <taxon>Pieris</taxon>
    </lineage>
</organism>
<feature type="domain" description="Tudor" evidence="8">
    <location>
        <begin position="1528"/>
        <end position="1588"/>
    </location>
</feature>
<dbReference type="PROSITE" id="PS51257">
    <property type="entry name" value="PROKAR_LIPOPROTEIN"/>
    <property type="match status" value="1"/>
</dbReference>
<feature type="domain" description="RING-type" evidence="6">
    <location>
        <begin position="8"/>
        <end position="59"/>
    </location>
</feature>
<keyword evidence="2 4" id="KW-0863">Zinc-finger</keyword>
<evidence type="ECO:0000313" key="10">
    <source>
        <dbReference type="Proteomes" id="UP001152562"/>
    </source>
</evidence>
<keyword evidence="10" id="KW-1185">Reference proteome</keyword>
<dbReference type="PANTHER" id="PTHR16442">
    <property type="entry name" value="RING FINGER PROTEIN 17"/>
    <property type="match status" value="1"/>
</dbReference>
<dbReference type="PROSITE" id="PS50089">
    <property type="entry name" value="ZF_RING_2"/>
    <property type="match status" value="1"/>
</dbReference>
<dbReference type="Gene3D" id="3.30.160.60">
    <property type="entry name" value="Classic Zinc Finger"/>
    <property type="match status" value="1"/>
</dbReference>
<keyword evidence="3" id="KW-0862">Zinc</keyword>
<dbReference type="PROSITE" id="PS00518">
    <property type="entry name" value="ZF_RING_1"/>
    <property type="match status" value="1"/>
</dbReference>
<proteinExistence type="predicted"/>
<dbReference type="InterPro" id="IPR017907">
    <property type="entry name" value="Znf_RING_CS"/>
</dbReference>
<dbReference type="InterPro" id="IPR002999">
    <property type="entry name" value="Tudor"/>
</dbReference>
<dbReference type="FunFam" id="2.30.30.140:FF:000018">
    <property type="entry name" value="Serine/threonine-protein kinase 31"/>
    <property type="match status" value="1"/>
</dbReference>
<evidence type="ECO:0000313" key="9">
    <source>
        <dbReference type="EMBL" id="CAH3917640.1"/>
    </source>
</evidence>
<accession>A0A9P0X089</accession>
<dbReference type="Gene3D" id="3.30.40.10">
    <property type="entry name" value="Zinc/RING finger domain, C3HC4 (zinc finger)"/>
    <property type="match status" value="1"/>
</dbReference>
<evidence type="ECO:0000256" key="4">
    <source>
        <dbReference type="PROSITE-ProRule" id="PRU00024"/>
    </source>
</evidence>
<dbReference type="GO" id="GO:0008270">
    <property type="term" value="F:zinc ion binding"/>
    <property type="evidence" value="ECO:0007669"/>
    <property type="project" value="UniProtKB-KW"/>
</dbReference>
<dbReference type="InterPro" id="IPR035437">
    <property type="entry name" value="SNase_OB-fold_sf"/>
</dbReference>
<dbReference type="Gene3D" id="2.40.50.90">
    <property type="match status" value="5"/>
</dbReference>
<dbReference type="PROSITE" id="PS50304">
    <property type="entry name" value="TUDOR"/>
    <property type="match status" value="4"/>
</dbReference>
<comment type="caution">
    <text evidence="9">The sequence shown here is derived from an EMBL/GenBank/DDBJ whole genome shotgun (WGS) entry which is preliminary data.</text>
</comment>
<dbReference type="SUPFAM" id="SSF57845">
    <property type="entry name" value="B-box zinc-binding domain"/>
    <property type="match status" value="1"/>
</dbReference>
<feature type="domain" description="B box-type" evidence="7">
    <location>
        <begin position="179"/>
        <end position="219"/>
    </location>
</feature>
<dbReference type="SUPFAM" id="SSF63748">
    <property type="entry name" value="Tudor/PWWP/MBT"/>
    <property type="match status" value="5"/>
</dbReference>
<dbReference type="PANTHER" id="PTHR16442:SF1">
    <property type="entry name" value="RING FINGER PROTEIN 17"/>
    <property type="match status" value="1"/>
</dbReference>
<dbReference type="CDD" id="cd19756">
    <property type="entry name" value="Bbox2"/>
    <property type="match status" value="1"/>
</dbReference>
<dbReference type="EMBL" id="CALOZG010000001">
    <property type="protein sequence ID" value="CAH3917640.1"/>
    <property type="molecule type" value="Genomic_DNA"/>
</dbReference>
<evidence type="ECO:0000256" key="2">
    <source>
        <dbReference type="ARBA" id="ARBA00022771"/>
    </source>
</evidence>
<name>A0A9P0X089_PIEBR</name>